<proteinExistence type="predicted"/>
<evidence type="ECO:0000313" key="2">
    <source>
        <dbReference type="EMBL" id="KAK3934171.1"/>
    </source>
</evidence>
<name>A0AAN6MVB9_9PEZI</name>
<keyword evidence="1" id="KW-0472">Membrane</keyword>
<dbReference type="Proteomes" id="UP001303473">
    <property type="component" value="Unassembled WGS sequence"/>
</dbReference>
<gene>
    <name evidence="2" type="ORF">QBC46DRAFT_400523</name>
</gene>
<comment type="caution">
    <text evidence="2">The sequence shown here is derived from an EMBL/GenBank/DDBJ whole genome shotgun (WGS) entry which is preliminary data.</text>
</comment>
<sequence length="162" mass="17574">MLQQQTSLISPRLDQQANVTEHSLLQCIYTKNPQKKKTQLQRLLFTLSYPVPKVIAPVPFDLLDKSAHRVSMRSLIGSGGRLCRGGGLQILLLLIGSVLGLIHMLVQARALAQTSKEVLEHGEKLLQRATLLLGLLLVGGLLLELLLRVSGDSGRGGGLLLS</sequence>
<keyword evidence="1" id="KW-0812">Transmembrane</keyword>
<accession>A0AAN6MVB9</accession>
<dbReference type="EMBL" id="MU854020">
    <property type="protein sequence ID" value="KAK3934171.1"/>
    <property type="molecule type" value="Genomic_DNA"/>
</dbReference>
<organism evidence="2 3">
    <name type="scientific">Diplogelasinospora grovesii</name>
    <dbReference type="NCBI Taxonomy" id="303347"/>
    <lineage>
        <taxon>Eukaryota</taxon>
        <taxon>Fungi</taxon>
        <taxon>Dikarya</taxon>
        <taxon>Ascomycota</taxon>
        <taxon>Pezizomycotina</taxon>
        <taxon>Sordariomycetes</taxon>
        <taxon>Sordariomycetidae</taxon>
        <taxon>Sordariales</taxon>
        <taxon>Diplogelasinosporaceae</taxon>
        <taxon>Diplogelasinospora</taxon>
    </lineage>
</organism>
<dbReference type="AlphaFoldDB" id="A0AAN6MVB9"/>
<keyword evidence="3" id="KW-1185">Reference proteome</keyword>
<feature type="transmembrane region" description="Helical" evidence="1">
    <location>
        <begin position="82"/>
        <end position="105"/>
    </location>
</feature>
<evidence type="ECO:0000256" key="1">
    <source>
        <dbReference type="SAM" id="Phobius"/>
    </source>
</evidence>
<keyword evidence="1" id="KW-1133">Transmembrane helix</keyword>
<reference evidence="3" key="1">
    <citation type="journal article" date="2023" name="Mol. Phylogenet. Evol.">
        <title>Genome-scale phylogeny and comparative genomics of the fungal order Sordariales.</title>
        <authorList>
            <person name="Hensen N."/>
            <person name="Bonometti L."/>
            <person name="Westerberg I."/>
            <person name="Brannstrom I.O."/>
            <person name="Guillou S."/>
            <person name="Cros-Aarteil S."/>
            <person name="Calhoun S."/>
            <person name="Haridas S."/>
            <person name="Kuo A."/>
            <person name="Mondo S."/>
            <person name="Pangilinan J."/>
            <person name="Riley R."/>
            <person name="LaButti K."/>
            <person name="Andreopoulos B."/>
            <person name="Lipzen A."/>
            <person name="Chen C."/>
            <person name="Yan M."/>
            <person name="Daum C."/>
            <person name="Ng V."/>
            <person name="Clum A."/>
            <person name="Steindorff A."/>
            <person name="Ohm R.A."/>
            <person name="Martin F."/>
            <person name="Silar P."/>
            <person name="Natvig D.O."/>
            <person name="Lalanne C."/>
            <person name="Gautier V."/>
            <person name="Ament-Velasquez S.L."/>
            <person name="Kruys A."/>
            <person name="Hutchinson M.I."/>
            <person name="Powell A.J."/>
            <person name="Barry K."/>
            <person name="Miller A.N."/>
            <person name="Grigoriev I.V."/>
            <person name="Debuchy R."/>
            <person name="Gladieux P."/>
            <person name="Hiltunen Thoren M."/>
            <person name="Johannesson H."/>
        </authorList>
    </citation>
    <scope>NUCLEOTIDE SEQUENCE [LARGE SCALE GENOMIC DNA]</scope>
    <source>
        <strain evidence="3">CBS 340.73</strain>
    </source>
</reference>
<evidence type="ECO:0000313" key="3">
    <source>
        <dbReference type="Proteomes" id="UP001303473"/>
    </source>
</evidence>
<feature type="transmembrane region" description="Helical" evidence="1">
    <location>
        <begin position="125"/>
        <end position="147"/>
    </location>
</feature>
<protein>
    <submittedName>
        <fullName evidence="2">Uncharacterized protein</fullName>
    </submittedName>
</protein>